<dbReference type="RefSeq" id="XP_007874170.1">
    <property type="nucleotide sequence ID" value="XM_007875979.1"/>
</dbReference>
<comment type="similarity">
    <text evidence="7">Belongs to the protein kinase superfamily. Ser/Thr protein kinase family. GCN2 subfamily.</text>
</comment>
<dbReference type="InterPro" id="IPR000719">
    <property type="entry name" value="Prot_kinase_dom"/>
</dbReference>
<dbReference type="SMART" id="SM00591">
    <property type="entry name" value="RWD"/>
    <property type="match status" value="1"/>
</dbReference>
<dbReference type="Gene3D" id="3.30.930.10">
    <property type="entry name" value="Bira Bifunctional Protein, Domain 2"/>
    <property type="match status" value="1"/>
</dbReference>
<comment type="caution">
    <text evidence="16">The sequence shown here is derived from an EMBL/GenBank/DDBJ whole genome shotgun (WGS) entry which is preliminary data.</text>
</comment>
<dbReference type="VEuPathDB" id="FungiDB:PNEG_02186"/>
<dbReference type="Proteomes" id="UP000011958">
    <property type="component" value="Unassembled WGS sequence"/>
</dbReference>
<protein>
    <recommendedName>
        <fullName evidence="1">non-specific serine/threonine protein kinase</fullName>
        <ecNumber evidence="1">2.7.11.1</ecNumber>
    </recommendedName>
</protein>
<feature type="binding site" evidence="11">
    <location>
        <begin position="555"/>
        <end position="563"/>
    </location>
    <ligand>
        <name>ATP</name>
        <dbReference type="ChEBI" id="CHEBI:30616"/>
    </ligand>
</feature>
<dbReference type="SUPFAM" id="SSF52954">
    <property type="entry name" value="Class II aaRS ABD-related"/>
    <property type="match status" value="1"/>
</dbReference>
<organism evidence="16 17">
    <name type="scientific">Pneumocystis murina (strain B123)</name>
    <name type="common">Mouse pneumocystis pneumonia agent</name>
    <name type="synonym">Pneumocystis carinii f. sp. muris</name>
    <dbReference type="NCBI Taxonomy" id="1069680"/>
    <lineage>
        <taxon>Eukaryota</taxon>
        <taxon>Fungi</taxon>
        <taxon>Dikarya</taxon>
        <taxon>Ascomycota</taxon>
        <taxon>Taphrinomycotina</taxon>
        <taxon>Pneumocystomycetes</taxon>
        <taxon>Pneumocystaceae</taxon>
        <taxon>Pneumocystis</taxon>
    </lineage>
</organism>
<dbReference type="InterPro" id="IPR016255">
    <property type="entry name" value="Gcn2"/>
</dbReference>
<dbReference type="GO" id="GO:0000049">
    <property type="term" value="F:tRNA binding"/>
    <property type="evidence" value="ECO:0007669"/>
    <property type="project" value="EnsemblFungi"/>
</dbReference>
<dbReference type="FunFam" id="1.10.510.10:FF:000948">
    <property type="entry name" value="Related to GCN2-ser/thr protein kinase"/>
    <property type="match status" value="1"/>
</dbReference>
<dbReference type="PROSITE" id="PS00107">
    <property type="entry name" value="PROTEIN_KINASE_ATP"/>
    <property type="match status" value="1"/>
</dbReference>
<dbReference type="GO" id="GO:1990625">
    <property type="term" value="P:negative regulation of cytoplasmic translational initiation in response to stress"/>
    <property type="evidence" value="ECO:0007669"/>
    <property type="project" value="EnsemblFungi"/>
</dbReference>
<comment type="catalytic activity">
    <reaction evidence="9">
        <text>L-seryl-[protein] + ATP = O-phospho-L-seryl-[protein] + ADP + H(+)</text>
        <dbReference type="Rhea" id="RHEA:17989"/>
        <dbReference type="Rhea" id="RHEA-COMP:9863"/>
        <dbReference type="Rhea" id="RHEA-COMP:11604"/>
        <dbReference type="ChEBI" id="CHEBI:15378"/>
        <dbReference type="ChEBI" id="CHEBI:29999"/>
        <dbReference type="ChEBI" id="CHEBI:30616"/>
        <dbReference type="ChEBI" id="CHEBI:83421"/>
        <dbReference type="ChEBI" id="CHEBI:456216"/>
        <dbReference type="EC" id="2.7.11.1"/>
    </reaction>
</comment>
<dbReference type="SUPFAM" id="SSF54495">
    <property type="entry name" value="UBC-like"/>
    <property type="match status" value="1"/>
</dbReference>
<dbReference type="GO" id="GO:0004860">
    <property type="term" value="F:protein kinase inhibitor activity"/>
    <property type="evidence" value="ECO:0007669"/>
    <property type="project" value="EnsemblFungi"/>
</dbReference>
<dbReference type="CDD" id="cd14046">
    <property type="entry name" value="STKc_EIF2AK4_GCN2_rpt2"/>
    <property type="match status" value="1"/>
</dbReference>
<dbReference type="eggNOG" id="KOG1035">
    <property type="taxonomic scope" value="Eukaryota"/>
</dbReference>
<feature type="domain" description="Protein kinase" evidence="14">
    <location>
        <begin position="230"/>
        <end position="503"/>
    </location>
</feature>
<dbReference type="GO" id="GO:0043023">
    <property type="term" value="F:ribosomal large subunit binding"/>
    <property type="evidence" value="ECO:0007669"/>
    <property type="project" value="EnsemblFungi"/>
</dbReference>
<dbReference type="GO" id="GO:0140469">
    <property type="term" value="P:GCN2-mediated signaling"/>
    <property type="evidence" value="ECO:0007669"/>
    <property type="project" value="EnsemblFungi"/>
</dbReference>
<dbReference type="PIRSF" id="PIRSF000660">
    <property type="entry name" value="Ser/Thr_PK_GCN2"/>
    <property type="match status" value="1"/>
</dbReference>
<evidence type="ECO:0000256" key="7">
    <source>
        <dbReference type="ARBA" id="ARBA00037982"/>
    </source>
</evidence>
<dbReference type="InterPro" id="IPR008271">
    <property type="entry name" value="Ser/Thr_kinase_AS"/>
</dbReference>
<keyword evidence="13" id="KW-0175">Coiled coil</keyword>
<evidence type="ECO:0000256" key="13">
    <source>
        <dbReference type="SAM" id="Coils"/>
    </source>
</evidence>
<evidence type="ECO:0000256" key="12">
    <source>
        <dbReference type="PROSITE-ProRule" id="PRU10141"/>
    </source>
</evidence>
<evidence type="ECO:0000256" key="8">
    <source>
        <dbReference type="ARBA" id="ARBA00047899"/>
    </source>
</evidence>
<evidence type="ECO:0000256" key="10">
    <source>
        <dbReference type="PIRSR" id="PIRSR000660-1"/>
    </source>
</evidence>
<dbReference type="PROSITE" id="PS50011">
    <property type="entry name" value="PROTEIN_KINASE_DOM"/>
    <property type="match status" value="2"/>
</dbReference>
<dbReference type="InterPro" id="IPR036621">
    <property type="entry name" value="Anticodon-bd_dom_sf"/>
</dbReference>
<dbReference type="GO" id="GO:0005634">
    <property type="term" value="C:nucleus"/>
    <property type="evidence" value="ECO:0007669"/>
    <property type="project" value="TreeGrafter"/>
</dbReference>
<dbReference type="GO" id="GO:0010508">
    <property type="term" value="P:positive regulation of autophagy"/>
    <property type="evidence" value="ECO:0007669"/>
    <property type="project" value="EnsemblFungi"/>
</dbReference>
<dbReference type="GO" id="GO:0022626">
    <property type="term" value="C:cytosolic ribosome"/>
    <property type="evidence" value="ECO:0007669"/>
    <property type="project" value="EnsemblFungi"/>
</dbReference>
<dbReference type="GO" id="GO:0015935">
    <property type="term" value="C:small ribosomal subunit"/>
    <property type="evidence" value="ECO:0007669"/>
    <property type="project" value="EnsemblFungi"/>
</dbReference>
<evidence type="ECO:0000259" key="15">
    <source>
        <dbReference type="PROSITE" id="PS50908"/>
    </source>
</evidence>
<name>M7NQR4_PNEMU</name>
<dbReference type="OMA" id="FEDIAWD"/>
<dbReference type="Pfam" id="PF12745">
    <property type="entry name" value="HGTP_anticodon2"/>
    <property type="match status" value="1"/>
</dbReference>
<dbReference type="GO" id="GO:0004694">
    <property type="term" value="F:eukaryotic translation initiation factor 2alpha kinase activity"/>
    <property type="evidence" value="ECO:0007669"/>
    <property type="project" value="EnsemblFungi"/>
</dbReference>
<dbReference type="InterPro" id="IPR017441">
    <property type="entry name" value="Protein_kinase_ATP_BS"/>
</dbReference>
<evidence type="ECO:0000256" key="5">
    <source>
        <dbReference type="ARBA" id="ARBA00022777"/>
    </source>
</evidence>
<gene>
    <name evidence="16" type="ORF">PNEG_02186</name>
</gene>
<dbReference type="GO" id="GO:1904262">
    <property type="term" value="P:negative regulation of TORC1 signaling"/>
    <property type="evidence" value="ECO:0007669"/>
    <property type="project" value="EnsemblFungi"/>
</dbReference>
<dbReference type="InterPro" id="IPR006575">
    <property type="entry name" value="RWD_dom"/>
</dbReference>
<dbReference type="GO" id="GO:0005524">
    <property type="term" value="F:ATP binding"/>
    <property type="evidence" value="ECO:0007669"/>
    <property type="project" value="UniProtKB-UniRule"/>
</dbReference>
<evidence type="ECO:0000256" key="4">
    <source>
        <dbReference type="ARBA" id="ARBA00022741"/>
    </source>
</evidence>
<dbReference type="GO" id="GO:0071264">
    <property type="term" value="P:positive regulation of translational initiation in response to starvation"/>
    <property type="evidence" value="ECO:0007669"/>
    <property type="project" value="EnsemblFungi"/>
</dbReference>
<dbReference type="GO" id="GO:0031571">
    <property type="term" value="P:mitotic G1 DNA damage checkpoint signaling"/>
    <property type="evidence" value="ECO:0007669"/>
    <property type="project" value="EnsemblFungi"/>
</dbReference>
<dbReference type="GO" id="GO:0071232">
    <property type="term" value="P:cellular response to histidine"/>
    <property type="evidence" value="ECO:0007669"/>
    <property type="project" value="EnsemblFungi"/>
</dbReference>
<dbReference type="EC" id="2.7.11.1" evidence="1"/>
<dbReference type="Pfam" id="PF05773">
    <property type="entry name" value="RWD"/>
    <property type="match status" value="1"/>
</dbReference>
<dbReference type="SUPFAM" id="SSF55681">
    <property type="entry name" value="Class II aaRS and biotin synthetases"/>
    <property type="match status" value="1"/>
</dbReference>
<dbReference type="OrthoDB" id="341578at2759"/>
<keyword evidence="17" id="KW-1185">Reference proteome</keyword>
<dbReference type="GO" id="GO:0070314">
    <property type="term" value="P:G1 to G0 transition"/>
    <property type="evidence" value="ECO:0007669"/>
    <property type="project" value="EnsemblFungi"/>
</dbReference>
<feature type="domain" description="RWD" evidence="15">
    <location>
        <begin position="14"/>
        <end position="126"/>
    </location>
</feature>
<evidence type="ECO:0000256" key="2">
    <source>
        <dbReference type="ARBA" id="ARBA00022527"/>
    </source>
</evidence>
<dbReference type="SMART" id="SM00220">
    <property type="entry name" value="S_TKc"/>
    <property type="match status" value="2"/>
</dbReference>
<dbReference type="InterPro" id="IPR024435">
    <property type="entry name" value="HisRS-related_dom"/>
</dbReference>
<dbReference type="PROSITE" id="PS50908">
    <property type="entry name" value="RWD"/>
    <property type="match status" value="1"/>
</dbReference>
<reference evidence="17" key="1">
    <citation type="journal article" date="2016" name="Nat. Commun.">
        <title>Genome analysis of three Pneumocystis species reveals adaptation mechanisms to life exclusively in mammalian hosts.</title>
        <authorList>
            <person name="Ma L."/>
            <person name="Chen Z."/>
            <person name="Huang D.W."/>
            <person name="Kutty G."/>
            <person name="Ishihara M."/>
            <person name="Wang H."/>
            <person name="Abouelleil A."/>
            <person name="Bishop L."/>
            <person name="Davey E."/>
            <person name="Deng R."/>
            <person name="Deng X."/>
            <person name="Fan L."/>
            <person name="Fantoni G."/>
            <person name="Fitzgerald M."/>
            <person name="Gogineni E."/>
            <person name="Goldberg J.M."/>
            <person name="Handley G."/>
            <person name="Hu X."/>
            <person name="Huber C."/>
            <person name="Jiao X."/>
            <person name="Jones K."/>
            <person name="Levin J.Z."/>
            <person name="Liu Y."/>
            <person name="Macdonald P."/>
            <person name="Melnikov A."/>
            <person name="Raley C."/>
            <person name="Sassi M."/>
            <person name="Sherman B.T."/>
            <person name="Song X."/>
            <person name="Sykes S."/>
            <person name="Tran B."/>
            <person name="Walsh L."/>
            <person name="Xia Y."/>
            <person name="Yang J."/>
            <person name="Young S."/>
            <person name="Zeng Q."/>
            <person name="Zheng X."/>
            <person name="Stephens R."/>
            <person name="Nusbaum C."/>
            <person name="Birren B.W."/>
            <person name="Azadi P."/>
            <person name="Lempicki R.A."/>
            <person name="Cuomo C.A."/>
            <person name="Kovacs J.A."/>
        </authorList>
    </citation>
    <scope>NUCLEOTIDE SEQUENCE [LARGE SCALE GENOMIC DNA]</scope>
    <source>
        <strain evidence="17">B123</strain>
    </source>
</reference>
<dbReference type="PANTHER" id="PTHR11042:SF136">
    <property type="entry name" value="EIF-2-ALPHA KINASE GCN2"/>
    <property type="match status" value="1"/>
</dbReference>
<keyword evidence="2" id="KW-0723">Serine/threonine-protein kinase</keyword>
<dbReference type="Gene3D" id="3.30.200.20">
    <property type="entry name" value="Phosphorylase Kinase, domain 1"/>
    <property type="match status" value="1"/>
</dbReference>
<dbReference type="STRING" id="1069680.M7NQR4"/>
<feature type="domain" description="Protein kinase" evidence="14">
    <location>
        <begin position="549"/>
        <end position="898"/>
    </location>
</feature>
<comment type="catalytic activity">
    <reaction evidence="8">
        <text>L-threonyl-[protein] + ATP = O-phospho-L-threonyl-[protein] + ADP + H(+)</text>
        <dbReference type="Rhea" id="RHEA:46608"/>
        <dbReference type="Rhea" id="RHEA-COMP:11060"/>
        <dbReference type="Rhea" id="RHEA-COMP:11605"/>
        <dbReference type="ChEBI" id="CHEBI:15378"/>
        <dbReference type="ChEBI" id="CHEBI:30013"/>
        <dbReference type="ChEBI" id="CHEBI:30616"/>
        <dbReference type="ChEBI" id="CHEBI:61977"/>
        <dbReference type="ChEBI" id="CHEBI:456216"/>
        <dbReference type="EC" id="2.7.11.1"/>
    </reaction>
</comment>
<evidence type="ECO:0000256" key="11">
    <source>
        <dbReference type="PIRSR" id="PIRSR000660-2"/>
    </source>
</evidence>
<evidence type="ECO:0000313" key="16">
    <source>
        <dbReference type="EMBL" id="EMR09602.1"/>
    </source>
</evidence>
<dbReference type="InterPro" id="IPR050339">
    <property type="entry name" value="CC_SR_Kinase"/>
</dbReference>
<evidence type="ECO:0000259" key="14">
    <source>
        <dbReference type="PROSITE" id="PS50011"/>
    </source>
</evidence>
<dbReference type="GO" id="GO:0015934">
    <property type="term" value="C:large ribosomal subunit"/>
    <property type="evidence" value="ECO:0007669"/>
    <property type="project" value="EnsemblFungi"/>
</dbReference>
<dbReference type="Gene3D" id="1.10.510.10">
    <property type="entry name" value="Transferase(Phosphotransferase) domain 1"/>
    <property type="match status" value="2"/>
</dbReference>
<evidence type="ECO:0000313" key="17">
    <source>
        <dbReference type="Proteomes" id="UP000011958"/>
    </source>
</evidence>
<dbReference type="FunFam" id="3.10.110.10:FF:000050">
    <property type="entry name" value="eIF-2-alpha kinase GCN2"/>
    <property type="match status" value="1"/>
</dbReference>
<feature type="coiled-coil region" evidence="13">
    <location>
        <begin position="142"/>
        <end position="170"/>
    </location>
</feature>
<keyword evidence="5" id="KW-0418">Kinase</keyword>
<keyword evidence="3" id="KW-0808">Transferase</keyword>
<dbReference type="Gene3D" id="3.40.50.800">
    <property type="entry name" value="Anticodon-binding domain"/>
    <property type="match status" value="1"/>
</dbReference>
<proteinExistence type="inferred from homology"/>
<dbReference type="eggNOG" id="KOG1936">
    <property type="taxonomic scope" value="Eukaryota"/>
</dbReference>
<keyword evidence="6 11" id="KW-0067">ATP-binding</keyword>
<dbReference type="InterPro" id="IPR045864">
    <property type="entry name" value="aa-tRNA-synth_II/BPL/LPL"/>
</dbReference>
<dbReference type="CDD" id="cd23823">
    <property type="entry name" value="RWD_GCN2"/>
    <property type="match status" value="1"/>
</dbReference>
<dbReference type="GO" id="GO:0003725">
    <property type="term" value="F:double-stranded RNA binding"/>
    <property type="evidence" value="ECO:0007669"/>
    <property type="project" value="EnsemblFungi"/>
</dbReference>
<dbReference type="CDD" id="cd14012">
    <property type="entry name" value="PK_eIF2AK_GCN2_rpt1"/>
    <property type="match status" value="1"/>
</dbReference>
<dbReference type="Pfam" id="PF00069">
    <property type="entry name" value="Pkinase"/>
    <property type="match status" value="3"/>
</dbReference>
<dbReference type="EMBL" id="AFWA02000012">
    <property type="protein sequence ID" value="EMR09602.1"/>
    <property type="molecule type" value="Genomic_DNA"/>
</dbReference>
<keyword evidence="4 11" id="KW-0547">Nucleotide-binding</keyword>
<evidence type="ECO:0000256" key="6">
    <source>
        <dbReference type="ARBA" id="ARBA00022840"/>
    </source>
</evidence>
<sequence length="1561" mass="181481">MDLGLVECFEIQKNELEALKAIYMDDFVYIDNNTFSHTSNNPESFLKIHLHSDFNGVSFFSLDLIIYMTDTYPKTRPRVSIDNSVNLLKSQLAQIDDLILRTMNKLEGHEMIYEISSNIQDILYEWQNEYQPSINLGQERHLRILKEELKQQLTEEKMKKEQEYFKKEEEIILDEMIRKELIRRKGQLTRVNKRQQDSYGFQELSDDIIIFDKEIEIQNEQCKFIRFQAVKDLLVFRKQSFMTVKLVTPATDKNRENIFVLKDLILNSEFWNTSDGTKEIYKMEEELQAAISLRHPSIVQFHACKISLLNSGSWRLSCLQEYMPRGSLRDILENVGSVSLDIARSWAMDLLEGINEAHRRGFLHKNLHLGNILIFKSEKGRSVAKISDYGISYSLQHMNKLCSFSLNESSFSKKSNIPKIWYPPECKSETENSVFNRKSDIWMFGVIFLQMIFGINSTSKYSSLKEISDSMISGSVIDFLNFTLEINWHKRPSASDLLASPFFTSGEIARTLGLNTEILTNPFHGFVRASKYNSQSSRLHLASRYENDFEEVKWLGKGTYGKVIKVRNRLDGQYYAIKRISLNKNKNEYSRILREVMTLSRLHHQHIVRYFSAWLEDLFSGETIHDHIPRKFGRSVDSYSKGSDIIPSNVTEFVSSSRPERSFLNCFEGEISKSTSSNWSSGSIDSEISVDLKSHSSGILYIQMEYCERRTLKDILELKQVNTDEIWRLFRQILDALVHIHGQGVIHRDLKPSNIFLDENGDVKIGDFGLATECWTIIENLVSRKYSENIENDNDLTSGIGTALYIAPELLEHNTKHSYNQKVDMYSLGIILFELCYPFKTTMERIKTILNLRDSNIIFPLKFPSNKFSNQKHIITWLLQHDPKTRPTSFQLLRSELLPPKVEDEYIRESLHTLANPNTPYYLKLMEALFSQNIDKCKDYTYDIITKTLNVESPLMEWLKSCLVSIFKRHGAISNNDRSQLFPKNDIYNAGQNLATFLDCHGTLLQLPYDLILPFARQLTKCSLKYGKYYCFGKVYRNSTIDTIPWSLNEVNFDIVTKNDDNLSLYESECIKILDEIINEVPSLLKMKILININHCDILDCIFDYCGIDISYRPRASILLSQLGKSATLKQIQNQLRSESLLSGSSLEQLDKFNFQDEFEAGILRLLNIFDVSMHKRLLCSIENIRSVFLYLKYFHIEHEIFLSPLTVHNYQFYKGGLIFEALIIQNKKCDIFAVGGRYDSLINQCLPPLSSGKVSISVVGISIFIEKIFSYLSKFSFKEFPSRKYSKAISGSIRWPYNVVNCDVLVSSIGHGFLKECLEILSELWKFNIKTDLSRSNLETLDDIMDFAKKNGINWIIIVRHKSYEVNGLFKDYSVKVKNIASEHDEEITYSSLVPWLLGEIAERNRQDISENLIKFNRINDENINDMIIRKRALDVNFSKKKELSVRFLSEESSGKIKLKKKKFIINKAYEYVSELINDICSRNIVVLCVDLSDNIYELIKNTNLQENQWRKVIDATPAHQRQYVHQLWTSLKDIQSELGHQRAWLYTFRANKAFLYEFI</sequence>
<dbReference type="GO" id="GO:0031369">
    <property type="term" value="F:translation initiation factor binding"/>
    <property type="evidence" value="ECO:0007669"/>
    <property type="project" value="EnsemblFungi"/>
</dbReference>
<dbReference type="Gene3D" id="3.10.110.10">
    <property type="entry name" value="Ubiquitin Conjugating Enzyme"/>
    <property type="match status" value="1"/>
</dbReference>
<dbReference type="SUPFAM" id="SSF56112">
    <property type="entry name" value="Protein kinase-like (PK-like)"/>
    <property type="match status" value="2"/>
</dbReference>
<dbReference type="GO" id="GO:1903833">
    <property type="term" value="P:positive regulation of cellular response to amino acid starvation"/>
    <property type="evidence" value="ECO:0007669"/>
    <property type="project" value="EnsemblFungi"/>
</dbReference>
<accession>M7NQR4</accession>
<dbReference type="GO" id="GO:0034198">
    <property type="term" value="P:cellular response to amino acid starvation"/>
    <property type="evidence" value="ECO:0007669"/>
    <property type="project" value="EnsemblFungi"/>
</dbReference>
<dbReference type="InterPro" id="IPR011009">
    <property type="entry name" value="Kinase-like_dom_sf"/>
</dbReference>
<dbReference type="GO" id="GO:0042803">
    <property type="term" value="F:protein homodimerization activity"/>
    <property type="evidence" value="ECO:0007669"/>
    <property type="project" value="EnsemblFungi"/>
</dbReference>
<dbReference type="PANTHER" id="PTHR11042">
    <property type="entry name" value="EUKARYOTIC TRANSLATION INITIATION FACTOR 2-ALPHA KINASE EIF2-ALPHA KINASE -RELATED"/>
    <property type="match status" value="1"/>
</dbReference>
<feature type="active site" description="Proton acceptor" evidence="10">
    <location>
        <position position="749"/>
    </location>
</feature>
<dbReference type="InterPro" id="IPR016135">
    <property type="entry name" value="UBQ-conjugating_enzyme/RWD"/>
</dbReference>
<dbReference type="PROSITE" id="PS00108">
    <property type="entry name" value="PROTEIN_KINASE_ST"/>
    <property type="match status" value="1"/>
</dbReference>
<dbReference type="GeneID" id="19895879"/>
<evidence type="ECO:0000256" key="1">
    <source>
        <dbReference type="ARBA" id="ARBA00012513"/>
    </source>
</evidence>
<evidence type="ECO:0000256" key="9">
    <source>
        <dbReference type="ARBA" id="ARBA00048679"/>
    </source>
</evidence>
<feature type="binding site" evidence="11 12">
    <location>
        <position position="578"/>
    </location>
    <ligand>
        <name>ATP</name>
        <dbReference type="ChEBI" id="CHEBI:30616"/>
    </ligand>
</feature>
<evidence type="ECO:0000256" key="3">
    <source>
        <dbReference type="ARBA" id="ARBA00022679"/>
    </source>
</evidence>